<dbReference type="Pfam" id="PF04413">
    <property type="entry name" value="Glycos_transf_N"/>
    <property type="match status" value="1"/>
</dbReference>
<dbReference type="SUPFAM" id="SSF53756">
    <property type="entry name" value="UDP-Glycosyltransferase/glycogen phosphorylase"/>
    <property type="match status" value="1"/>
</dbReference>
<dbReference type="Gene3D" id="3.40.50.11720">
    <property type="entry name" value="3-Deoxy-D-manno-octulosonic-acid transferase, N-terminal domain"/>
    <property type="match status" value="1"/>
</dbReference>
<evidence type="ECO:0000256" key="7">
    <source>
        <dbReference type="PIRSR" id="PIRSR639901-1"/>
    </source>
</evidence>
<comment type="catalytic activity">
    <reaction evidence="6 8">
        <text>lipid IVA (E. coli) + CMP-3-deoxy-beta-D-manno-octulosonate = alpha-Kdo-(2-&gt;6)-lipid IVA (E. coli) + CMP + H(+)</text>
        <dbReference type="Rhea" id="RHEA:28066"/>
        <dbReference type="ChEBI" id="CHEBI:15378"/>
        <dbReference type="ChEBI" id="CHEBI:58603"/>
        <dbReference type="ChEBI" id="CHEBI:60364"/>
        <dbReference type="ChEBI" id="CHEBI:60377"/>
        <dbReference type="ChEBI" id="CHEBI:85987"/>
        <dbReference type="EC" id="2.4.99.12"/>
    </reaction>
</comment>
<dbReference type="STRING" id="1224947.SAMN05216480_10892"/>
<evidence type="ECO:0000256" key="4">
    <source>
        <dbReference type="ARBA" id="ARBA00022679"/>
    </source>
</evidence>
<keyword evidence="8" id="KW-1003">Cell membrane</keyword>
<dbReference type="GO" id="GO:0043842">
    <property type="term" value="F:Kdo transferase activity"/>
    <property type="evidence" value="ECO:0007669"/>
    <property type="project" value="UniProtKB-EC"/>
</dbReference>
<evidence type="ECO:0000256" key="2">
    <source>
        <dbReference type="ARBA" id="ARBA00012621"/>
    </source>
</evidence>
<accession>A0A1I7HBN1</accession>
<dbReference type="InterPro" id="IPR039901">
    <property type="entry name" value="Kdotransferase"/>
</dbReference>
<organism evidence="10 11">
    <name type="scientific">Pustulibacterium marinum</name>
    <dbReference type="NCBI Taxonomy" id="1224947"/>
    <lineage>
        <taxon>Bacteria</taxon>
        <taxon>Pseudomonadati</taxon>
        <taxon>Bacteroidota</taxon>
        <taxon>Flavobacteriia</taxon>
        <taxon>Flavobacteriales</taxon>
        <taxon>Flavobacteriaceae</taxon>
        <taxon>Pustulibacterium</taxon>
    </lineage>
</organism>
<dbReference type="GO" id="GO:0009244">
    <property type="term" value="P:lipopolysaccharide core region biosynthetic process"/>
    <property type="evidence" value="ECO:0007669"/>
    <property type="project" value="UniProtKB-UniRule"/>
</dbReference>
<keyword evidence="4 8" id="KW-0808">Transferase</keyword>
<evidence type="ECO:0000256" key="8">
    <source>
        <dbReference type="RuleBase" id="RU365103"/>
    </source>
</evidence>
<comment type="function">
    <text evidence="8">Involved in lipopolysaccharide (LPS) biosynthesis. Catalyzes the transfer of 3-deoxy-D-manno-octulosonate (Kdo) residue(s) from CMP-Kdo to lipid IV(A), the tetraacyldisaccharide-1,4'-bisphosphate precursor of lipid A.</text>
</comment>
<dbReference type="EC" id="2.4.99.12" evidence="2 8"/>
<dbReference type="Proteomes" id="UP000199138">
    <property type="component" value="Unassembled WGS sequence"/>
</dbReference>
<dbReference type="AlphaFoldDB" id="A0A1I7HBN1"/>
<dbReference type="PANTHER" id="PTHR42755">
    <property type="entry name" value="3-DEOXY-MANNO-OCTULOSONATE CYTIDYLYLTRANSFERASE"/>
    <property type="match status" value="1"/>
</dbReference>
<keyword evidence="8" id="KW-0472">Membrane</keyword>
<dbReference type="GO" id="GO:0005886">
    <property type="term" value="C:plasma membrane"/>
    <property type="evidence" value="ECO:0007669"/>
    <property type="project" value="UniProtKB-SubCell"/>
</dbReference>
<protein>
    <recommendedName>
        <fullName evidence="3 8">3-deoxy-D-manno-octulosonic acid transferase</fullName>
        <shortName evidence="8">Kdo transferase</shortName>
        <ecNumber evidence="2 8">2.4.99.12</ecNumber>
    </recommendedName>
    <alternativeName>
        <fullName evidence="5 8">Lipid IV(A) 3-deoxy-D-manno-octulosonic acid transferase</fullName>
    </alternativeName>
</protein>
<dbReference type="InterPro" id="IPR038107">
    <property type="entry name" value="Glycos_transf_N_sf"/>
</dbReference>
<evidence type="ECO:0000313" key="11">
    <source>
        <dbReference type="Proteomes" id="UP000199138"/>
    </source>
</evidence>
<evidence type="ECO:0000256" key="1">
    <source>
        <dbReference type="ARBA" id="ARBA00004713"/>
    </source>
</evidence>
<evidence type="ECO:0000256" key="3">
    <source>
        <dbReference type="ARBA" id="ARBA00019077"/>
    </source>
</evidence>
<keyword evidence="8" id="KW-0448">Lipopolysaccharide biosynthesis</keyword>
<keyword evidence="11" id="KW-1185">Reference proteome</keyword>
<name>A0A1I7HBN1_9FLAO</name>
<comment type="similarity">
    <text evidence="8">Belongs to the glycosyltransferase group 1 family.</text>
</comment>
<dbReference type="PANTHER" id="PTHR42755:SF1">
    <property type="entry name" value="3-DEOXY-D-MANNO-OCTULOSONIC ACID TRANSFERASE, MITOCHONDRIAL-RELATED"/>
    <property type="match status" value="1"/>
</dbReference>
<feature type="active site" description="Proton acceptor" evidence="7">
    <location>
        <position position="60"/>
    </location>
</feature>
<evidence type="ECO:0000256" key="5">
    <source>
        <dbReference type="ARBA" id="ARBA00031445"/>
    </source>
</evidence>
<comment type="pathway">
    <text evidence="1 8">Bacterial outer membrane biogenesis; LPS core biosynthesis.</text>
</comment>
<sequence>MNAIYNLLIHVSFIILKIISTFNHKMKLFVNGRKEVFPKLENSLSVDDKTIWIHTASLGEFEQGLPVLEALKLQYPSYKYVVTFFSPSGFEVKKNSTVADVITYLPLDTKKNAKRFIKTVNPALAIFVKYEFWPNYLQELKKAHIPTLLVSGIFRKDQVFFKWYGNFMREKLSAFDHFFLQNETSGNLLNSISLKNYTVCGDTRFNRVLQILERDNSLTFMKDFKDDALLIVIGSSWPEDEEILIPFINATKENVKFIIAPHKIESSKIESLRNQLQSKTCLYSNKNTPQQLKEAKVLIIDTIGLLTKIYSYADIAYVGGGMGNTGLHNTLEPAVFGIPVVIGKNYQKFEEAKQLVSLGGIISVSNKEELAKHMQHLLIDEFKRKQIGAINDTFLKSNANALETVTKYISENIPV</sequence>
<feature type="domain" description="3-deoxy-D-manno-octulosonic-acid transferase N-terminal" evidence="9">
    <location>
        <begin position="46"/>
        <end position="206"/>
    </location>
</feature>
<evidence type="ECO:0000313" key="10">
    <source>
        <dbReference type="EMBL" id="SFU58134.1"/>
    </source>
</evidence>
<proteinExistence type="inferred from homology"/>
<dbReference type="EMBL" id="FPBK01000008">
    <property type="protein sequence ID" value="SFU58134.1"/>
    <property type="molecule type" value="Genomic_DNA"/>
</dbReference>
<reference evidence="10 11" key="1">
    <citation type="submission" date="2016-10" db="EMBL/GenBank/DDBJ databases">
        <authorList>
            <person name="de Groot N.N."/>
        </authorList>
    </citation>
    <scope>NUCLEOTIDE SEQUENCE [LARGE SCALE GENOMIC DNA]</scope>
    <source>
        <strain evidence="10 11">CGMCC 1.12333</strain>
    </source>
</reference>
<dbReference type="OrthoDB" id="9789797at2"/>
<evidence type="ECO:0000256" key="6">
    <source>
        <dbReference type="ARBA" id="ARBA00049183"/>
    </source>
</evidence>
<evidence type="ECO:0000259" key="9">
    <source>
        <dbReference type="Pfam" id="PF04413"/>
    </source>
</evidence>
<dbReference type="InterPro" id="IPR007507">
    <property type="entry name" value="Glycos_transf_N"/>
</dbReference>
<gene>
    <name evidence="10" type="ORF">SAMN05216480_10892</name>
</gene>
<dbReference type="UniPathway" id="UPA00958"/>
<comment type="subcellular location">
    <subcellularLocation>
        <location evidence="8">Cell membrane</location>
    </subcellularLocation>
</comment>
<dbReference type="GO" id="GO:0009245">
    <property type="term" value="P:lipid A biosynthetic process"/>
    <property type="evidence" value="ECO:0007669"/>
    <property type="project" value="TreeGrafter"/>
</dbReference>
<dbReference type="Gene3D" id="3.40.50.2000">
    <property type="entry name" value="Glycogen Phosphorylase B"/>
    <property type="match status" value="1"/>
</dbReference>